<dbReference type="Proteomes" id="UP001175000">
    <property type="component" value="Unassembled WGS sequence"/>
</dbReference>
<dbReference type="InterPro" id="IPR036875">
    <property type="entry name" value="Znf_CCHC_sf"/>
</dbReference>
<evidence type="ECO:0000259" key="3">
    <source>
        <dbReference type="PROSITE" id="PS50158"/>
    </source>
</evidence>
<dbReference type="EMBL" id="JAULSU010000004">
    <property type="protein sequence ID" value="KAK0620242.1"/>
    <property type="molecule type" value="Genomic_DNA"/>
</dbReference>
<dbReference type="PRINTS" id="PR01217">
    <property type="entry name" value="PRICHEXTENSN"/>
</dbReference>
<organism evidence="4 5">
    <name type="scientific">Immersiella caudata</name>
    <dbReference type="NCBI Taxonomy" id="314043"/>
    <lineage>
        <taxon>Eukaryota</taxon>
        <taxon>Fungi</taxon>
        <taxon>Dikarya</taxon>
        <taxon>Ascomycota</taxon>
        <taxon>Pezizomycotina</taxon>
        <taxon>Sordariomycetes</taxon>
        <taxon>Sordariomycetidae</taxon>
        <taxon>Sordariales</taxon>
        <taxon>Lasiosphaeriaceae</taxon>
        <taxon>Immersiella</taxon>
    </lineage>
</organism>
<feature type="compositionally biased region" description="Pro residues" evidence="2">
    <location>
        <begin position="209"/>
        <end position="248"/>
    </location>
</feature>
<feature type="compositionally biased region" description="Pro residues" evidence="2">
    <location>
        <begin position="193"/>
        <end position="202"/>
    </location>
</feature>
<reference evidence="4" key="1">
    <citation type="submission" date="2023-06" db="EMBL/GenBank/DDBJ databases">
        <title>Genome-scale phylogeny and comparative genomics of the fungal order Sordariales.</title>
        <authorList>
            <consortium name="Lawrence Berkeley National Laboratory"/>
            <person name="Hensen N."/>
            <person name="Bonometti L."/>
            <person name="Westerberg I."/>
            <person name="Brannstrom I.O."/>
            <person name="Guillou S."/>
            <person name="Cros-Aarteil S."/>
            <person name="Calhoun S."/>
            <person name="Haridas S."/>
            <person name="Kuo A."/>
            <person name="Mondo S."/>
            <person name="Pangilinan J."/>
            <person name="Riley R."/>
            <person name="Labutti K."/>
            <person name="Andreopoulos B."/>
            <person name="Lipzen A."/>
            <person name="Chen C."/>
            <person name="Yanf M."/>
            <person name="Daum C."/>
            <person name="Ng V."/>
            <person name="Clum A."/>
            <person name="Steindorff A."/>
            <person name="Ohm R."/>
            <person name="Martin F."/>
            <person name="Silar P."/>
            <person name="Natvig D."/>
            <person name="Lalanne C."/>
            <person name="Gautier V."/>
            <person name="Ament-Velasquez S.L."/>
            <person name="Kruys A."/>
            <person name="Hutchinson M.I."/>
            <person name="Powell A.J."/>
            <person name="Barry K."/>
            <person name="Miller A.N."/>
            <person name="Grigoriev I.V."/>
            <person name="Debuchy R."/>
            <person name="Gladieux P."/>
            <person name="Thoren M.H."/>
            <person name="Johannesson H."/>
        </authorList>
    </citation>
    <scope>NUCLEOTIDE SEQUENCE</scope>
    <source>
        <strain evidence="4">CBS 606.72</strain>
    </source>
</reference>
<name>A0AA40C082_9PEZI</name>
<feature type="domain" description="CCHC-type" evidence="3">
    <location>
        <begin position="17"/>
        <end position="32"/>
    </location>
</feature>
<feature type="compositionally biased region" description="Basic and acidic residues" evidence="2">
    <location>
        <begin position="48"/>
        <end position="66"/>
    </location>
</feature>
<dbReference type="GO" id="GO:0008270">
    <property type="term" value="F:zinc ion binding"/>
    <property type="evidence" value="ECO:0007669"/>
    <property type="project" value="UniProtKB-KW"/>
</dbReference>
<keyword evidence="1" id="KW-0479">Metal-binding</keyword>
<evidence type="ECO:0000313" key="5">
    <source>
        <dbReference type="Proteomes" id="UP001175000"/>
    </source>
</evidence>
<dbReference type="InterPro" id="IPR001878">
    <property type="entry name" value="Znf_CCHC"/>
</dbReference>
<feature type="compositionally biased region" description="Low complexity" evidence="2">
    <location>
        <begin position="137"/>
        <end position="154"/>
    </location>
</feature>
<protein>
    <recommendedName>
        <fullName evidence="3">CCHC-type domain-containing protein</fullName>
    </recommendedName>
</protein>
<keyword evidence="5" id="KW-1185">Reference proteome</keyword>
<feature type="compositionally biased region" description="Polar residues" evidence="2">
    <location>
        <begin position="609"/>
        <end position="620"/>
    </location>
</feature>
<feature type="compositionally biased region" description="Pro residues" evidence="2">
    <location>
        <begin position="155"/>
        <end position="166"/>
    </location>
</feature>
<comment type="caution">
    <text evidence="4">The sequence shown here is derived from an EMBL/GenBank/DDBJ whole genome shotgun (WGS) entry which is preliminary data.</text>
</comment>
<dbReference type="SUPFAM" id="SSF57756">
    <property type="entry name" value="Retrovirus zinc finger-like domains"/>
    <property type="match status" value="1"/>
</dbReference>
<feature type="compositionally biased region" description="Acidic residues" evidence="2">
    <location>
        <begin position="367"/>
        <end position="376"/>
    </location>
</feature>
<feature type="compositionally biased region" description="Pro residues" evidence="2">
    <location>
        <begin position="255"/>
        <end position="267"/>
    </location>
</feature>
<evidence type="ECO:0000313" key="4">
    <source>
        <dbReference type="EMBL" id="KAK0620242.1"/>
    </source>
</evidence>
<sequence length="745" mass="82611">MANTAPGQSSAQSEPVCYNCGASGHWMVACPEPTRDKPAGLERWQSQHQDHSASSDRSSPSHEKKGPIVTRYPLPPGQAPPVQRYGPPHPFPSAGGPPLAYPQPGYPPPPPPPYAGSYAPPPPQYGQYPPPPPIAPPHQYGQQPPVYGQPQYPQAYPPAPPPPPPTSTGYYSGGPPPPPAAYPPSVYPSQPYGAPPPPPGPYPQYAAGAPPPPPDYQYPPAPAPGPYPPPPPNAGSYPPQPPPPPPPGVSFDRPPGLPPRPPPPLNQNPPEQHNRHRGRHQRHQGKRGKDRSRPGNDGSAKNGHNRNEHNRNDHNRNDHNRNDHNRNDHNRNEKQRERRHGTPPPADQPPKEKAKQAPVVEVNSVEETGEWDPESEQDLKHVFVEKKMKPADPVGIPLPAEYSDVPTIPPAYNAKCVKSEFFKESNLKEYALPVRATALWSEARWDPVFKPYPGMVMRRFSGSNLDYPSYDPPSPLSPSAEIKMPPRYQVQHTTRRVTPEALHGEEAAGGVRSGHDRYRSPDASEYRESPPTRNDRDIREDRRHAKRSRDHSLDDFERGSKGPGHKRSRKSESRRETPRDGRSRHLSPARRTTPSPVLDMDKDPWSPQAGESSVIASSDQRYLDVVNDGKSSSSREERAPYNTNTRHDSGYHSGQSLDKARTSRRNDDRDWSAHQSAQKRKTPSRSRSRASSPDEQINRSRSESPLTALEAELLGLTDEPSEKKVAPRMKPKKPMKRVKVAAAFR</sequence>
<feature type="compositionally biased region" description="Pro residues" evidence="2">
    <location>
        <begin position="99"/>
        <end position="136"/>
    </location>
</feature>
<feature type="compositionally biased region" description="Basic and acidic residues" evidence="2">
    <location>
        <begin position="633"/>
        <end position="650"/>
    </location>
</feature>
<dbReference type="AlphaFoldDB" id="A0AA40C082"/>
<feature type="region of interest" description="Disordered" evidence="2">
    <location>
        <begin position="491"/>
        <end position="745"/>
    </location>
</feature>
<feature type="compositionally biased region" description="Pro residues" evidence="2">
    <location>
        <begin position="174"/>
        <end position="186"/>
    </location>
</feature>
<feature type="compositionally biased region" description="Basic and acidic residues" evidence="2">
    <location>
        <begin position="550"/>
        <end position="560"/>
    </location>
</feature>
<gene>
    <name evidence="4" type="ORF">B0T14DRAFT_586410</name>
</gene>
<accession>A0AA40C082</accession>
<feature type="compositionally biased region" description="Basic and acidic residues" evidence="2">
    <location>
        <begin position="570"/>
        <end position="583"/>
    </location>
</feature>
<feature type="compositionally biased region" description="Basic and acidic residues" evidence="2">
    <location>
        <begin position="513"/>
        <end position="543"/>
    </location>
</feature>
<keyword evidence="1" id="KW-0862">Zinc</keyword>
<feature type="region of interest" description="Disordered" evidence="2">
    <location>
        <begin position="28"/>
        <end position="376"/>
    </location>
</feature>
<dbReference type="SMART" id="SM00343">
    <property type="entry name" value="ZnF_C2HC"/>
    <property type="match status" value="1"/>
</dbReference>
<feature type="compositionally biased region" description="Basic residues" evidence="2">
    <location>
        <begin position="677"/>
        <end position="688"/>
    </location>
</feature>
<keyword evidence="1" id="KW-0863">Zinc-finger</keyword>
<dbReference type="Gene3D" id="4.10.60.10">
    <property type="entry name" value="Zinc finger, CCHC-type"/>
    <property type="match status" value="1"/>
</dbReference>
<feature type="compositionally biased region" description="Basic residues" evidence="2">
    <location>
        <begin position="274"/>
        <end position="290"/>
    </location>
</feature>
<feature type="compositionally biased region" description="Basic and acidic residues" evidence="2">
    <location>
        <begin position="658"/>
        <end position="672"/>
    </location>
</feature>
<evidence type="ECO:0000256" key="1">
    <source>
        <dbReference type="PROSITE-ProRule" id="PRU00047"/>
    </source>
</evidence>
<dbReference type="Pfam" id="PF00098">
    <property type="entry name" value="zf-CCHC"/>
    <property type="match status" value="1"/>
</dbReference>
<feature type="compositionally biased region" description="Basic residues" evidence="2">
    <location>
        <begin position="726"/>
        <end position="739"/>
    </location>
</feature>
<proteinExistence type="predicted"/>
<evidence type="ECO:0000256" key="2">
    <source>
        <dbReference type="SAM" id="MobiDB-lite"/>
    </source>
</evidence>
<dbReference type="GO" id="GO:0003676">
    <property type="term" value="F:nucleic acid binding"/>
    <property type="evidence" value="ECO:0007669"/>
    <property type="project" value="InterPro"/>
</dbReference>
<feature type="compositionally biased region" description="Low complexity" evidence="2">
    <location>
        <begin position="706"/>
        <end position="717"/>
    </location>
</feature>
<dbReference type="PROSITE" id="PS50158">
    <property type="entry name" value="ZF_CCHC"/>
    <property type="match status" value="1"/>
</dbReference>
<feature type="compositionally biased region" description="Basic and acidic residues" evidence="2">
    <location>
        <begin position="305"/>
        <end position="336"/>
    </location>
</feature>